<dbReference type="Proteomes" id="UP000215215">
    <property type="component" value="Unassembled WGS sequence"/>
</dbReference>
<protein>
    <recommendedName>
        <fullName evidence="1">DUF2914 domain-containing protein</fullName>
    </recommendedName>
</protein>
<name>A0A235BVJ9_UNCW3</name>
<reference evidence="2 3" key="1">
    <citation type="submission" date="2017-07" db="EMBL/GenBank/DDBJ databases">
        <title>Recovery of genomes from metagenomes via a dereplication, aggregation, and scoring strategy.</title>
        <authorList>
            <person name="Sieber C.M."/>
            <person name="Probst A.J."/>
            <person name="Sharrar A."/>
            <person name="Thomas B.C."/>
            <person name="Hess M."/>
            <person name="Tringe S.G."/>
            <person name="Banfield J.F."/>
        </authorList>
    </citation>
    <scope>NUCLEOTIDE SEQUENCE [LARGE SCALE GENOMIC DNA]</scope>
    <source>
        <strain evidence="2">JGI_Cruoil_03_44_89</strain>
    </source>
</reference>
<organism evidence="2 3">
    <name type="scientific">candidate division WOR-3 bacterium JGI_Cruoil_03_44_89</name>
    <dbReference type="NCBI Taxonomy" id="1973748"/>
    <lineage>
        <taxon>Bacteria</taxon>
        <taxon>Bacteria division WOR-3</taxon>
    </lineage>
</organism>
<dbReference type="Pfam" id="PF11141">
    <property type="entry name" value="DUF2914"/>
    <property type="match status" value="1"/>
</dbReference>
<gene>
    <name evidence="2" type="ORF">CH333_05065</name>
</gene>
<accession>A0A235BVJ9</accession>
<comment type="caution">
    <text evidence="2">The sequence shown here is derived from an EMBL/GenBank/DDBJ whole genome shotgun (WGS) entry which is preliminary data.</text>
</comment>
<feature type="domain" description="DUF2914" evidence="1">
    <location>
        <begin position="72"/>
        <end position="131"/>
    </location>
</feature>
<sequence length="133" mass="15308">MGGKSLLLCIISTVLICGGMTYARAEDTLRVTDMKFCTDVQNREPLGADTVFVDTVARVYCFTVIEGAEDTTSILHIWYHNDEKMAEVPLKVGPVHWRTWSSKRIMKEWVGKWRVKVVSRDTIIRTEEFHIEE</sequence>
<evidence type="ECO:0000313" key="3">
    <source>
        <dbReference type="Proteomes" id="UP000215215"/>
    </source>
</evidence>
<evidence type="ECO:0000313" key="2">
    <source>
        <dbReference type="EMBL" id="OYD15777.1"/>
    </source>
</evidence>
<dbReference type="EMBL" id="NOZQ01000103">
    <property type="protein sequence ID" value="OYD15777.1"/>
    <property type="molecule type" value="Genomic_DNA"/>
</dbReference>
<dbReference type="InterPro" id="IPR022606">
    <property type="entry name" value="DUF2914"/>
</dbReference>
<dbReference type="AlphaFoldDB" id="A0A235BVJ9"/>
<proteinExistence type="predicted"/>
<evidence type="ECO:0000259" key="1">
    <source>
        <dbReference type="Pfam" id="PF11141"/>
    </source>
</evidence>